<proteinExistence type="predicted"/>
<evidence type="ECO:0000313" key="2">
    <source>
        <dbReference type="Proteomes" id="UP000606786"/>
    </source>
</evidence>
<keyword evidence="2" id="KW-1185">Reference proteome</keyword>
<dbReference type="Proteomes" id="UP000606786">
    <property type="component" value="Unassembled WGS sequence"/>
</dbReference>
<accession>A0A811U9D6</accession>
<name>A0A811U9D6_CERCA</name>
<dbReference type="AlphaFoldDB" id="A0A811U9D6"/>
<sequence length="63" mass="7126">MQVTNTSSSKSVIDYPRNNETEPEHLFRFSSGLPAAADPCLRKLLALLLDIRTLERRVDLVAR</sequence>
<evidence type="ECO:0000313" key="1">
    <source>
        <dbReference type="EMBL" id="CAD6993953.1"/>
    </source>
</evidence>
<protein>
    <submittedName>
        <fullName evidence="1">(Mediterranean fruit fly) hypothetical protein</fullName>
    </submittedName>
</protein>
<gene>
    <name evidence="1" type="ORF">CCAP1982_LOCUS2738</name>
</gene>
<dbReference type="EMBL" id="CAJHJT010000001">
    <property type="protein sequence ID" value="CAD6993953.1"/>
    <property type="molecule type" value="Genomic_DNA"/>
</dbReference>
<organism evidence="1 2">
    <name type="scientific">Ceratitis capitata</name>
    <name type="common">Mediterranean fruit fly</name>
    <name type="synonym">Tephritis capitata</name>
    <dbReference type="NCBI Taxonomy" id="7213"/>
    <lineage>
        <taxon>Eukaryota</taxon>
        <taxon>Metazoa</taxon>
        <taxon>Ecdysozoa</taxon>
        <taxon>Arthropoda</taxon>
        <taxon>Hexapoda</taxon>
        <taxon>Insecta</taxon>
        <taxon>Pterygota</taxon>
        <taxon>Neoptera</taxon>
        <taxon>Endopterygota</taxon>
        <taxon>Diptera</taxon>
        <taxon>Brachycera</taxon>
        <taxon>Muscomorpha</taxon>
        <taxon>Tephritoidea</taxon>
        <taxon>Tephritidae</taxon>
        <taxon>Ceratitis</taxon>
        <taxon>Ceratitis</taxon>
    </lineage>
</organism>
<comment type="caution">
    <text evidence="1">The sequence shown here is derived from an EMBL/GenBank/DDBJ whole genome shotgun (WGS) entry which is preliminary data.</text>
</comment>
<reference evidence="1" key="1">
    <citation type="submission" date="2020-11" db="EMBL/GenBank/DDBJ databases">
        <authorList>
            <person name="Whitehead M."/>
        </authorList>
    </citation>
    <scope>NUCLEOTIDE SEQUENCE</scope>
    <source>
        <strain evidence="1">EGII</strain>
    </source>
</reference>